<dbReference type="PATRIC" id="fig|875330.6.peg.4044"/>
<comment type="caution">
    <text evidence="1">The sequence shown here is derived from an EMBL/GenBank/DDBJ whole genome shotgun (WGS) entry which is preliminary data.</text>
</comment>
<dbReference type="BioCyc" id="PSYR875330:G11XH-4612-MONOMER"/>
<dbReference type="EMBL" id="ADWY01001151">
    <property type="protein sequence ID" value="EGH16116.1"/>
    <property type="molecule type" value="Genomic_DNA"/>
</dbReference>
<sequence>MIGRMEGGTVRCHLRDTSKTLELMPS</sequence>
<proteinExistence type="predicted"/>
<protein>
    <submittedName>
        <fullName evidence="1">Peptide ABC transporter ATP-binding protein</fullName>
    </submittedName>
</protein>
<evidence type="ECO:0000313" key="1">
    <source>
        <dbReference type="EMBL" id="EGH16116.1"/>
    </source>
</evidence>
<dbReference type="GO" id="GO:0005524">
    <property type="term" value="F:ATP binding"/>
    <property type="evidence" value="ECO:0007669"/>
    <property type="project" value="UniProtKB-KW"/>
</dbReference>
<accession>F3CA24</accession>
<dbReference type="AlphaFoldDB" id="F3CA24"/>
<dbReference type="Proteomes" id="UP000005466">
    <property type="component" value="Unassembled WGS sequence"/>
</dbReference>
<dbReference type="HOGENOM" id="CLU_3416973_0_0_6"/>
<keyword evidence="1" id="KW-0067">ATP-binding</keyword>
<evidence type="ECO:0000313" key="2">
    <source>
        <dbReference type="Proteomes" id="UP000005466"/>
    </source>
</evidence>
<reference evidence="1 2" key="1">
    <citation type="journal article" date="2011" name="PLoS Pathog.">
        <title>Dynamic evolution of pathogenicity revealed by sequencing and comparative genomics of 19 Pseudomonas syringae isolates.</title>
        <authorList>
            <person name="Baltrus D.A."/>
            <person name="Nishimura M.T."/>
            <person name="Romanchuk A."/>
            <person name="Chang J.H."/>
            <person name="Mukhtar M.S."/>
            <person name="Cherkis K."/>
            <person name="Roach J."/>
            <person name="Grant S.R."/>
            <person name="Jones C.D."/>
            <person name="Dangl J.L."/>
        </authorList>
    </citation>
    <scope>NUCLEOTIDE SEQUENCE [LARGE SCALE GENOMIC DNA]</scope>
    <source>
        <strain evidence="2">race 4</strain>
    </source>
</reference>
<keyword evidence="1" id="KW-0547">Nucleotide-binding</keyword>
<name>F3CA24_PSESG</name>
<organism evidence="1 2">
    <name type="scientific">Pseudomonas savastanoi pv. glycinea str. race 4</name>
    <dbReference type="NCBI Taxonomy" id="875330"/>
    <lineage>
        <taxon>Bacteria</taxon>
        <taxon>Pseudomonadati</taxon>
        <taxon>Pseudomonadota</taxon>
        <taxon>Gammaproteobacteria</taxon>
        <taxon>Pseudomonadales</taxon>
        <taxon>Pseudomonadaceae</taxon>
        <taxon>Pseudomonas</taxon>
    </lineage>
</organism>
<gene>
    <name evidence="1" type="ORF">Pgy4_23813</name>
</gene>